<accession>A0AA36GP61</accession>
<reference evidence="1" key="1">
    <citation type="submission" date="2023-07" db="EMBL/GenBank/DDBJ databases">
        <authorList>
            <consortium name="CYATHOMIX"/>
        </authorList>
    </citation>
    <scope>NUCLEOTIDE SEQUENCE</scope>
    <source>
        <strain evidence="1">N/A</strain>
    </source>
</reference>
<protein>
    <submittedName>
        <fullName evidence="1">Uncharacterized protein</fullName>
    </submittedName>
</protein>
<dbReference type="Proteomes" id="UP001176961">
    <property type="component" value="Unassembled WGS sequence"/>
</dbReference>
<organism evidence="1 2">
    <name type="scientific">Cylicocyclus nassatus</name>
    <name type="common">Nematode worm</name>
    <dbReference type="NCBI Taxonomy" id="53992"/>
    <lineage>
        <taxon>Eukaryota</taxon>
        <taxon>Metazoa</taxon>
        <taxon>Ecdysozoa</taxon>
        <taxon>Nematoda</taxon>
        <taxon>Chromadorea</taxon>
        <taxon>Rhabditida</taxon>
        <taxon>Rhabditina</taxon>
        <taxon>Rhabditomorpha</taxon>
        <taxon>Strongyloidea</taxon>
        <taxon>Strongylidae</taxon>
        <taxon>Cylicocyclus</taxon>
    </lineage>
</organism>
<keyword evidence="2" id="KW-1185">Reference proteome</keyword>
<proteinExistence type="predicted"/>
<sequence length="187" mass="21016">MIRRFTNSCQNGNLLLVANDIRIFAEKNRVSFLNISPSKKFVKDTLDTHSLRFGAPAPIILSWFIYRALLVDSLSLMQISDFSMHPISCWKSIALAGSHDNTTDVTFFLDSNLCTCERTDAIVIVLSNPHFRRILTERNTTYPKKVVTIPASTKLVGTACDERFCYVMTFDRAISCVQGLPMNAKAS</sequence>
<dbReference type="AlphaFoldDB" id="A0AA36GP61"/>
<evidence type="ECO:0000313" key="2">
    <source>
        <dbReference type="Proteomes" id="UP001176961"/>
    </source>
</evidence>
<evidence type="ECO:0000313" key="1">
    <source>
        <dbReference type="EMBL" id="CAJ0595644.1"/>
    </source>
</evidence>
<comment type="caution">
    <text evidence="1">The sequence shown here is derived from an EMBL/GenBank/DDBJ whole genome shotgun (WGS) entry which is preliminary data.</text>
</comment>
<gene>
    <name evidence="1" type="ORF">CYNAS_LOCUS7627</name>
</gene>
<dbReference type="EMBL" id="CATQJL010000112">
    <property type="protein sequence ID" value="CAJ0595644.1"/>
    <property type="molecule type" value="Genomic_DNA"/>
</dbReference>
<name>A0AA36GP61_CYLNA</name>